<accession>A0ABQ8SPN3</accession>
<evidence type="ECO:0000313" key="2">
    <source>
        <dbReference type="EMBL" id="KAJ4435784.1"/>
    </source>
</evidence>
<reference evidence="2 3" key="1">
    <citation type="journal article" date="2022" name="Allergy">
        <title>Genome assembly and annotation of Periplaneta americana reveal a comprehensive cockroach allergen profile.</title>
        <authorList>
            <person name="Wang L."/>
            <person name="Xiong Q."/>
            <person name="Saelim N."/>
            <person name="Wang L."/>
            <person name="Nong W."/>
            <person name="Wan A.T."/>
            <person name="Shi M."/>
            <person name="Liu X."/>
            <person name="Cao Q."/>
            <person name="Hui J.H.L."/>
            <person name="Sookrung N."/>
            <person name="Leung T.F."/>
            <person name="Tungtrongchitr A."/>
            <person name="Tsui S.K.W."/>
        </authorList>
    </citation>
    <scope>NUCLEOTIDE SEQUENCE [LARGE SCALE GENOMIC DNA]</scope>
    <source>
        <strain evidence="2">PWHHKU_190912</strain>
    </source>
</reference>
<protein>
    <submittedName>
        <fullName evidence="2">Uncharacterized protein</fullName>
    </submittedName>
</protein>
<name>A0ABQ8SPN3_PERAM</name>
<evidence type="ECO:0000313" key="3">
    <source>
        <dbReference type="Proteomes" id="UP001148838"/>
    </source>
</evidence>
<feature type="region of interest" description="Disordered" evidence="1">
    <location>
        <begin position="150"/>
        <end position="171"/>
    </location>
</feature>
<dbReference type="EMBL" id="JAJSOF020000023">
    <property type="protein sequence ID" value="KAJ4435784.1"/>
    <property type="molecule type" value="Genomic_DNA"/>
</dbReference>
<keyword evidence="3" id="KW-1185">Reference proteome</keyword>
<evidence type="ECO:0000256" key="1">
    <source>
        <dbReference type="SAM" id="MobiDB-lite"/>
    </source>
</evidence>
<feature type="compositionally biased region" description="Basic and acidic residues" evidence="1">
    <location>
        <begin position="150"/>
        <end position="159"/>
    </location>
</feature>
<comment type="caution">
    <text evidence="2">The sequence shown here is derived from an EMBL/GenBank/DDBJ whole genome shotgun (WGS) entry which is preliminary data.</text>
</comment>
<gene>
    <name evidence="2" type="ORF">ANN_18403</name>
</gene>
<sequence length="171" mass="18495">MAGLCEGGNEPAGSLKAISRMPEFRASDAEAKGVKKRGLVPLVVAGGVGLGRTTPSPRSPRRLRFTPESPISFGLGLTFPVMPLTRNDRSENDLDSFAEGVTSVEHGWIDGRELSHRIERTDNDRLYPNSIYSAFAYIMLVDRTACDLHEGPAARDKPPPARSTVQCSASL</sequence>
<dbReference type="Proteomes" id="UP001148838">
    <property type="component" value="Unassembled WGS sequence"/>
</dbReference>
<organism evidence="2 3">
    <name type="scientific">Periplaneta americana</name>
    <name type="common">American cockroach</name>
    <name type="synonym">Blatta americana</name>
    <dbReference type="NCBI Taxonomy" id="6978"/>
    <lineage>
        <taxon>Eukaryota</taxon>
        <taxon>Metazoa</taxon>
        <taxon>Ecdysozoa</taxon>
        <taxon>Arthropoda</taxon>
        <taxon>Hexapoda</taxon>
        <taxon>Insecta</taxon>
        <taxon>Pterygota</taxon>
        <taxon>Neoptera</taxon>
        <taxon>Polyneoptera</taxon>
        <taxon>Dictyoptera</taxon>
        <taxon>Blattodea</taxon>
        <taxon>Blattoidea</taxon>
        <taxon>Blattidae</taxon>
        <taxon>Blattinae</taxon>
        <taxon>Periplaneta</taxon>
    </lineage>
</organism>
<proteinExistence type="predicted"/>